<organism evidence="3 4">
    <name type="scientific">Plutella xylostella</name>
    <name type="common">Diamondback moth</name>
    <name type="synonym">Plutella maculipennis</name>
    <dbReference type="NCBI Taxonomy" id="51655"/>
    <lineage>
        <taxon>Eukaryota</taxon>
        <taxon>Metazoa</taxon>
        <taxon>Ecdysozoa</taxon>
        <taxon>Arthropoda</taxon>
        <taxon>Hexapoda</taxon>
        <taxon>Insecta</taxon>
        <taxon>Pterygota</taxon>
        <taxon>Neoptera</taxon>
        <taxon>Endopterygota</taxon>
        <taxon>Lepidoptera</taxon>
        <taxon>Glossata</taxon>
        <taxon>Ditrysia</taxon>
        <taxon>Yponomeutoidea</taxon>
        <taxon>Plutellidae</taxon>
        <taxon>Plutella</taxon>
    </lineage>
</organism>
<feature type="region of interest" description="Disordered" evidence="2">
    <location>
        <begin position="85"/>
        <end position="108"/>
    </location>
</feature>
<dbReference type="Proteomes" id="UP000653454">
    <property type="component" value="Unassembled WGS sequence"/>
</dbReference>
<comment type="caution">
    <text evidence="3">The sequence shown here is derived from an EMBL/GenBank/DDBJ whole genome shotgun (WGS) entry which is preliminary data.</text>
</comment>
<evidence type="ECO:0000313" key="3">
    <source>
        <dbReference type="EMBL" id="CAG9133056.1"/>
    </source>
</evidence>
<evidence type="ECO:0000256" key="1">
    <source>
        <dbReference type="SAM" id="Coils"/>
    </source>
</evidence>
<dbReference type="GO" id="GO:0006281">
    <property type="term" value="P:DNA repair"/>
    <property type="evidence" value="ECO:0007669"/>
    <property type="project" value="TreeGrafter"/>
</dbReference>
<feature type="coiled-coil region" evidence="1">
    <location>
        <begin position="228"/>
        <end position="255"/>
    </location>
</feature>
<dbReference type="AlphaFoldDB" id="A0A8S4FXR6"/>
<dbReference type="EMBL" id="CAJHNJ030000056">
    <property type="protein sequence ID" value="CAG9133056.1"/>
    <property type="molecule type" value="Genomic_DNA"/>
</dbReference>
<evidence type="ECO:0000256" key="2">
    <source>
        <dbReference type="SAM" id="MobiDB-lite"/>
    </source>
</evidence>
<evidence type="ECO:0000313" key="4">
    <source>
        <dbReference type="Proteomes" id="UP000653454"/>
    </source>
</evidence>
<accession>A0A8S4FXR6</accession>
<reference evidence="3" key="1">
    <citation type="submission" date="2020-11" db="EMBL/GenBank/DDBJ databases">
        <authorList>
            <person name="Whiteford S."/>
        </authorList>
    </citation>
    <scope>NUCLEOTIDE SEQUENCE</scope>
</reference>
<keyword evidence="1" id="KW-0175">Coiled coil</keyword>
<keyword evidence="4" id="KW-1185">Reference proteome</keyword>
<dbReference type="PANTHER" id="PTHR28594">
    <property type="entry name" value="ATR-INTERACTING PROTEIN"/>
    <property type="match status" value="1"/>
</dbReference>
<sequence length="816" mass="92448">MSKRYIFPQQYGERKKPKLDVSISDHNFPLSQNPGPNKESNQTDNWGDDNDDEILLLASQACEDVFNVHDISQVPNYSMCMQPGSTSTQIANEPGPSTSKTSFSFKKPATSLPNYTSTNVKEKCNRISSPLPGITPKVASSMNGHSNVSDDLIFNDQVYKGQDSEHIYRQMLKLQEENAKLKSENGKLLEKCVTKEGEASILRTQLKSSQLAVDSARLDKLKAQEKVQMEWTEKLTAANKQMQDLRTQLDFKNLEIISTKEKCKMLENSKVKLTQVTVAGNDVSFSHRNNNSIHINEPMMMTQSRRVKLAHSGAQTDSKTYFVKLNKTCRSAHSKLKDILPLVLHQSNEKQNSILEYSEKLQKPVDFSQNKCRIFSTFHRIPSSPVTKEKRREKFSLSCLYEDLTFIATNSDACLDGLHEKYDNIYKSVCTVLNYVVSELELVSQRVTTAFQKEMDEKYIEATSTHLEVDKKDLLCCNSLYKDEQAITARRVTAILASVIEYTTNVQLVSKLIEENSKSTSETEANRNILENICRICTLLDNTCTTILYSGLLLAMIYTLENIWEKSDKSTLHTKLLNIVKTIITSRPLPIVSTKILVFMRKLAILKPFVNNLCSGSTVGNLKTDFDQGVLLYKKDSCYLQIYLKQIEAALKCMERHNMRAAAVETTSDLIAFYSSVNSELSGRDKSRCDCQLVTSQVMVFALQICAAMLHSHRSTEDNIHKDLQTICRSGVLILYQWVLRDVEFTSQLGFNEGHYHLFVELCEEMKDQLVLNEIQGNMLSELVGTLQTSAEDLDMPSATHQNVWINSFKSFTLAD</sequence>
<feature type="compositionally biased region" description="Polar residues" evidence="2">
    <location>
        <begin position="29"/>
        <end position="45"/>
    </location>
</feature>
<name>A0A8S4FXR6_PLUXY</name>
<protein>
    <submittedName>
        <fullName evidence="3">(diamondback moth) hypothetical protein</fullName>
    </submittedName>
</protein>
<feature type="compositionally biased region" description="Low complexity" evidence="2">
    <location>
        <begin position="96"/>
        <end position="108"/>
    </location>
</feature>
<gene>
    <name evidence="3" type="ORF">PLXY2_LOCUS11325</name>
</gene>
<dbReference type="PANTHER" id="PTHR28594:SF1">
    <property type="entry name" value="ATR-INTERACTING PROTEIN"/>
    <property type="match status" value="1"/>
</dbReference>
<dbReference type="GO" id="GO:0000077">
    <property type="term" value="P:DNA damage checkpoint signaling"/>
    <property type="evidence" value="ECO:0007669"/>
    <property type="project" value="InterPro"/>
</dbReference>
<feature type="region of interest" description="Disordered" evidence="2">
    <location>
        <begin position="1"/>
        <end position="50"/>
    </location>
</feature>
<feature type="coiled-coil region" evidence="1">
    <location>
        <begin position="164"/>
        <end position="191"/>
    </location>
</feature>
<proteinExistence type="predicted"/>
<dbReference type="InterPro" id="IPR033349">
    <property type="entry name" value="ATRIP"/>
</dbReference>